<dbReference type="EMBL" id="DADUEU010000026">
    <property type="protein sequence ID" value="HBB1574794.1"/>
    <property type="molecule type" value="Genomic_DNA"/>
</dbReference>
<dbReference type="PANTHER" id="PTHR43685">
    <property type="entry name" value="GLYCOSYLTRANSFERASE"/>
    <property type="match status" value="1"/>
</dbReference>
<dbReference type="PANTHER" id="PTHR43685:SF5">
    <property type="entry name" value="GLYCOSYLTRANSFERASE EPSE-RELATED"/>
    <property type="match status" value="1"/>
</dbReference>
<dbReference type="AlphaFoldDB" id="A0A8H9T785"/>
<comment type="caution">
    <text evidence="5">The sequence shown here is derived from an EMBL/GenBank/DDBJ whole genome shotgun (WGS) entry which is preliminary data.</text>
</comment>
<evidence type="ECO:0000259" key="4">
    <source>
        <dbReference type="Pfam" id="PF00535"/>
    </source>
</evidence>
<dbReference type="InterPro" id="IPR029044">
    <property type="entry name" value="Nucleotide-diphossugar_trans"/>
</dbReference>
<evidence type="ECO:0000256" key="3">
    <source>
        <dbReference type="ARBA" id="ARBA00022679"/>
    </source>
</evidence>
<reference evidence="5" key="1">
    <citation type="journal article" date="2018" name="Genome Biol.">
        <title>SKESA: strategic k-mer extension for scrupulous assemblies.</title>
        <authorList>
            <person name="Souvorov A."/>
            <person name="Agarwala R."/>
            <person name="Lipman D.J."/>
        </authorList>
    </citation>
    <scope>NUCLEOTIDE SEQUENCE</scope>
    <source>
        <strain evidence="5">Escherichia coli</strain>
    </source>
</reference>
<dbReference type="GO" id="GO:0016757">
    <property type="term" value="F:glycosyltransferase activity"/>
    <property type="evidence" value="ECO:0007669"/>
    <property type="project" value="UniProtKB-KW"/>
</dbReference>
<dbReference type="RefSeq" id="WP_032203197.1">
    <property type="nucleotide sequence ID" value="NZ_CP114792.1"/>
</dbReference>
<evidence type="ECO:0000256" key="2">
    <source>
        <dbReference type="ARBA" id="ARBA00022676"/>
    </source>
</evidence>
<dbReference type="Pfam" id="PF00535">
    <property type="entry name" value="Glycos_transf_2"/>
    <property type="match status" value="1"/>
</dbReference>
<gene>
    <name evidence="5" type="ORF">J0541_003774</name>
</gene>
<dbReference type="SUPFAM" id="SSF53448">
    <property type="entry name" value="Nucleotide-diphospho-sugar transferases"/>
    <property type="match status" value="1"/>
</dbReference>
<dbReference type="Gene3D" id="3.90.550.10">
    <property type="entry name" value="Spore Coat Polysaccharide Biosynthesis Protein SpsA, Chain A"/>
    <property type="match status" value="1"/>
</dbReference>
<dbReference type="Proteomes" id="UP000870292">
    <property type="component" value="Unassembled WGS sequence"/>
</dbReference>
<feature type="domain" description="Glycosyltransferase 2-like" evidence="4">
    <location>
        <begin position="5"/>
        <end position="157"/>
    </location>
</feature>
<dbReference type="InterPro" id="IPR001173">
    <property type="entry name" value="Glyco_trans_2-like"/>
</dbReference>
<organism evidence="5">
    <name type="scientific">Escherichia coli</name>
    <dbReference type="NCBI Taxonomy" id="562"/>
    <lineage>
        <taxon>Bacteria</taxon>
        <taxon>Pseudomonadati</taxon>
        <taxon>Pseudomonadota</taxon>
        <taxon>Gammaproteobacteria</taxon>
        <taxon>Enterobacterales</taxon>
        <taxon>Enterobacteriaceae</taxon>
        <taxon>Escherichia</taxon>
    </lineage>
</organism>
<evidence type="ECO:0000256" key="1">
    <source>
        <dbReference type="ARBA" id="ARBA00006739"/>
    </source>
</evidence>
<keyword evidence="3 5" id="KW-0808">Transferase</keyword>
<reference evidence="5" key="2">
    <citation type="submission" date="2021-03" db="EMBL/GenBank/DDBJ databases">
        <authorList>
            <consortium name="NCBI Pathogen Detection Project"/>
        </authorList>
    </citation>
    <scope>NUCLEOTIDE SEQUENCE</scope>
    <source>
        <strain evidence="5">Escherichia coli</strain>
    </source>
</reference>
<proteinExistence type="inferred from homology"/>
<accession>A0A8H9T785</accession>
<name>A0A8H9T785_ECOLX</name>
<evidence type="ECO:0000313" key="5">
    <source>
        <dbReference type="EMBL" id="HBB1574794.1"/>
    </source>
</evidence>
<comment type="similarity">
    <text evidence="1">Belongs to the glycosyltransferase 2 family.</text>
</comment>
<keyword evidence="2" id="KW-0328">Glycosyltransferase</keyword>
<sequence length="267" mass="31317">MEPFSVLMSLYIKEKPEYFEECLISLKDQTLMPNEIIIILDGQITTALKSVIAKWKKCLPIKIISLDKNVGLGNALKLGLKNCTYRLVARMDTDDICHPQRFEKQILQFENDNDLVLVGGNICEFNEDFSIKISKKRVPISPQDIKKYAQFRNPLNHMTVMFDRYKIIDAGSYNHHLFMEDYNLWLRCLAKNYKMINLTEDLVYVRGGISMIRRRKGINYIKSEIQLYNIKKRLKIVSGIKGIKILIFRVLPRLMPQSLLFMLYKNR</sequence>
<protein>
    <submittedName>
        <fullName evidence="5">Glycosyltransferase</fullName>
    </submittedName>
</protein>
<dbReference type="InterPro" id="IPR050834">
    <property type="entry name" value="Glycosyltransf_2"/>
</dbReference>